<dbReference type="PANTHER" id="PTHR37299">
    <property type="entry name" value="TRANSCRIPTIONAL REGULATOR-RELATED"/>
    <property type="match status" value="1"/>
</dbReference>
<evidence type="ECO:0000259" key="2">
    <source>
        <dbReference type="PROSITE" id="PS50110"/>
    </source>
</evidence>
<dbReference type="InterPro" id="IPR011006">
    <property type="entry name" value="CheY-like_superfamily"/>
</dbReference>
<dbReference type="PROSITE" id="PS50930">
    <property type="entry name" value="HTH_LYTTR"/>
    <property type="match status" value="1"/>
</dbReference>
<dbReference type="Pfam" id="PF00072">
    <property type="entry name" value="Response_reg"/>
    <property type="match status" value="1"/>
</dbReference>
<protein>
    <submittedName>
        <fullName evidence="4">Two component transcriptional regulator, LytTR family</fullName>
    </submittedName>
</protein>
<evidence type="ECO:0000256" key="1">
    <source>
        <dbReference type="PROSITE-ProRule" id="PRU00169"/>
    </source>
</evidence>
<dbReference type="FunFam" id="3.40.50.2300:FF:000361">
    <property type="entry name" value="Two-component system response regulator"/>
    <property type="match status" value="1"/>
</dbReference>
<dbReference type="InterPro" id="IPR046947">
    <property type="entry name" value="LytR-like"/>
</dbReference>
<dbReference type="RefSeq" id="WP_079556540.1">
    <property type="nucleotide sequence ID" value="NZ_CP021904.1"/>
</dbReference>
<organism evidence="4 5">
    <name type="scientific">Alkalitalea saponilacus</name>
    <dbReference type="NCBI Taxonomy" id="889453"/>
    <lineage>
        <taxon>Bacteria</taxon>
        <taxon>Pseudomonadati</taxon>
        <taxon>Bacteroidota</taxon>
        <taxon>Bacteroidia</taxon>
        <taxon>Marinilabiliales</taxon>
        <taxon>Marinilabiliaceae</taxon>
        <taxon>Alkalitalea</taxon>
    </lineage>
</organism>
<name>A0A1T5CBK1_9BACT</name>
<dbReference type="GO" id="GO:0000156">
    <property type="term" value="F:phosphorelay response regulator activity"/>
    <property type="evidence" value="ECO:0007669"/>
    <property type="project" value="InterPro"/>
</dbReference>
<dbReference type="KEGG" id="asx:CDL62_11980"/>
<accession>A0A1T5CBK1</accession>
<keyword evidence="5" id="KW-1185">Reference proteome</keyword>
<dbReference type="Proteomes" id="UP000191055">
    <property type="component" value="Unassembled WGS sequence"/>
</dbReference>
<dbReference type="EMBL" id="FUYV01000003">
    <property type="protein sequence ID" value="SKB56799.1"/>
    <property type="molecule type" value="Genomic_DNA"/>
</dbReference>
<dbReference type="Gene3D" id="3.40.50.2300">
    <property type="match status" value="1"/>
</dbReference>
<dbReference type="AlphaFoldDB" id="A0A1T5CBK1"/>
<feature type="modified residue" description="4-aspartylphosphate" evidence="1">
    <location>
        <position position="60"/>
    </location>
</feature>
<dbReference type="SMART" id="SM00448">
    <property type="entry name" value="REC"/>
    <property type="match status" value="1"/>
</dbReference>
<keyword evidence="1" id="KW-0597">Phosphoprotein</keyword>
<evidence type="ECO:0000259" key="3">
    <source>
        <dbReference type="PROSITE" id="PS50930"/>
    </source>
</evidence>
<dbReference type="PANTHER" id="PTHR37299:SF1">
    <property type="entry name" value="STAGE 0 SPORULATION PROTEIN A HOMOLOG"/>
    <property type="match status" value="1"/>
</dbReference>
<feature type="domain" description="Response regulatory" evidence="2">
    <location>
        <begin position="7"/>
        <end position="120"/>
    </location>
</feature>
<evidence type="ECO:0000313" key="5">
    <source>
        <dbReference type="Proteomes" id="UP000191055"/>
    </source>
</evidence>
<dbReference type="Pfam" id="PF04397">
    <property type="entry name" value="LytTR"/>
    <property type="match status" value="1"/>
</dbReference>
<gene>
    <name evidence="4" type="ORF">SAMN03080601_00749</name>
</gene>
<proteinExistence type="predicted"/>
<sequence length="260" mass="30141">MQTAKTTVLIAEDEIPTQRLLKGMIEKIRPDWEIVIATTGVEETVEWLQSHPHPDLMFLDIQLSDGISFEVFDQTEVHSMIIFTTAYDEYAIQAFKVNSIDYLLKPVRPENLKTAIEKFEKLRASQIHTTSITDIKDLAYALTEGKKSFRSRILVPAIDGYTKLKIADVAWFHSSQKVTTAVTFDGTHNIIDLPLEKLEDELNPSYFYRANRQYIINIEIIHKIENWFNGKLIVKTRPETPEKIVVSRERARSFKEWINQ</sequence>
<dbReference type="STRING" id="889453.SAMN03080601_00749"/>
<dbReference type="GO" id="GO:0003677">
    <property type="term" value="F:DNA binding"/>
    <property type="evidence" value="ECO:0007669"/>
    <property type="project" value="InterPro"/>
</dbReference>
<dbReference type="SMART" id="SM00850">
    <property type="entry name" value="LytTR"/>
    <property type="match status" value="1"/>
</dbReference>
<dbReference type="OrthoDB" id="1490554at2"/>
<reference evidence="4 5" key="1">
    <citation type="submission" date="2017-02" db="EMBL/GenBank/DDBJ databases">
        <authorList>
            <person name="Peterson S.W."/>
        </authorList>
    </citation>
    <scope>NUCLEOTIDE SEQUENCE [LARGE SCALE GENOMIC DNA]</scope>
    <source>
        <strain evidence="4 5">DSM 24412</strain>
    </source>
</reference>
<dbReference type="Gene3D" id="2.40.50.1020">
    <property type="entry name" value="LytTr DNA-binding domain"/>
    <property type="match status" value="1"/>
</dbReference>
<evidence type="ECO:0000313" key="4">
    <source>
        <dbReference type="EMBL" id="SKB56799.1"/>
    </source>
</evidence>
<dbReference type="PROSITE" id="PS50110">
    <property type="entry name" value="RESPONSE_REGULATORY"/>
    <property type="match status" value="1"/>
</dbReference>
<dbReference type="SUPFAM" id="SSF52172">
    <property type="entry name" value="CheY-like"/>
    <property type="match status" value="1"/>
</dbReference>
<dbReference type="InterPro" id="IPR001789">
    <property type="entry name" value="Sig_transdc_resp-reg_receiver"/>
</dbReference>
<feature type="domain" description="HTH LytTR-type" evidence="3">
    <location>
        <begin position="163"/>
        <end position="260"/>
    </location>
</feature>
<dbReference type="InterPro" id="IPR007492">
    <property type="entry name" value="LytTR_DNA-bd_dom"/>
</dbReference>